<keyword evidence="3" id="KW-0804">Transcription</keyword>
<dbReference type="PRINTS" id="PR00455">
    <property type="entry name" value="HTHTETR"/>
</dbReference>
<evidence type="ECO:0000313" key="8">
    <source>
        <dbReference type="Proteomes" id="UP000654947"/>
    </source>
</evidence>
<keyword evidence="2 4" id="KW-0238">DNA-binding</keyword>
<dbReference type="Pfam" id="PF00440">
    <property type="entry name" value="TetR_N"/>
    <property type="match status" value="1"/>
</dbReference>
<dbReference type="InterPro" id="IPR050109">
    <property type="entry name" value="HTH-type_TetR-like_transc_reg"/>
</dbReference>
<gene>
    <name evidence="7" type="ORF">GCM10007147_43670</name>
</gene>
<dbReference type="InterPro" id="IPR041583">
    <property type="entry name" value="TetR_C_31"/>
</dbReference>
<dbReference type="GO" id="GO:0003700">
    <property type="term" value="F:DNA-binding transcription factor activity"/>
    <property type="evidence" value="ECO:0007669"/>
    <property type="project" value="TreeGrafter"/>
</dbReference>
<accession>A0A919CLM1</accession>
<feature type="DNA-binding region" description="H-T-H motif" evidence="4">
    <location>
        <begin position="55"/>
        <end position="74"/>
    </location>
</feature>
<evidence type="ECO:0000313" key="7">
    <source>
        <dbReference type="EMBL" id="GHD36365.1"/>
    </source>
</evidence>
<dbReference type="SUPFAM" id="SSF46689">
    <property type="entry name" value="Homeodomain-like"/>
    <property type="match status" value="1"/>
</dbReference>
<protein>
    <submittedName>
        <fullName evidence="7">TetR family transcriptional regulator</fullName>
    </submittedName>
</protein>
<keyword evidence="8" id="KW-1185">Reference proteome</keyword>
<dbReference type="Pfam" id="PF17940">
    <property type="entry name" value="TetR_C_31"/>
    <property type="match status" value="1"/>
</dbReference>
<dbReference type="EMBL" id="BMXL01000039">
    <property type="protein sequence ID" value="GHD36365.1"/>
    <property type="molecule type" value="Genomic_DNA"/>
</dbReference>
<evidence type="ECO:0000256" key="1">
    <source>
        <dbReference type="ARBA" id="ARBA00023015"/>
    </source>
</evidence>
<dbReference type="AlphaFoldDB" id="A0A919CLM1"/>
<sequence>MIPSELDICTRHPSKTNDQKPEPARMSTPKSHQVRHDLLDAARALITERGWTAVSTRTLAQRAGVGPGLVHYHFASLNALLNEAALTGMAQVIDQALTHLPRTDPRQGLDQLLGKLDAYPPNDPATVLFTEAYLAATRDADLREGITELLQRLRTHLTAWLEDGGIAAPETTAHLLAATADGLMLHRSLDPDLTADQVAPVLHRLLNPPPAEEQR</sequence>
<dbReference type="PANTHER" id="PTHR30055">
    <property type="entry name" value="HTH-TYPE TRANSCRIPTIONAL REGULATOR RUTR"/>
    <property type="match status" value="1"/>
</dbReference>
<evidence type="ECO:0000259" key="6">
    <source>
        <dbReference type="PROSITE" id="PS50977"/>
    </source>
</evidence>
<dbReference type="InterPro" id="IPR001647">
    <property type="entry name" value="HTH_TetR"/>
</dbReference>
<name>A0A919CLM1_9ACTN</name>
<reference evidence="7 8" key="1">
    <citation type="journal article" date="2014" name="Int. J. Syst. Evol. Microbiol.">
        <title>Complete genome sequence of Corynebacterium casei LMG S-19264T (=DSM 44701T), isolated from a smear-ripened cheese.</title>
        <authorList>
            <consortium name="US DOE Joint Genome Institute (JGI-PGF)"/>
            <person name="Walter F."/>
            <person name="Albersmeier A."/>
            <person name="Kalinowski J."/>
            <person name="Ruckert C."/>
        </authorList>
    </citation>
    <scope>NUCLEOTIDE SEQUENCE [LARGE SCALE GENOMIC DNA]</scope>
    <source>
        <strain evidence="7 8">KCTC 19473</strain>
    </source>
</reference>
<dbReference type="Proteomes" id="UP000654947">
    <property type="component" value="Unassembled WGS sequence"/>
</dbReference>
<proteinExistence type="predicted"/>
<evidence type="ECO:0000256" key="5">
    <source>
        <dbReference type="SAM" id="MobiDB-lite"/>
    </source>
</evidence>
<organism evidence="7 8">
    <name type="scientific">Nocardiopsis kunsanensis</name>
    <dbReference type="NCBI Taxonomy" id="141693"/>
    <lineage>
        <taxon>Bacteria</taxon>
        <taxon>Bacillati</taxon>
        <taxon>Actinomycetota</taxon>
        <taxon>Actinomycetes</taxon>
        <taxon>Streptosporangiales</taxon>
        <taxon>Nocardiopsidaceae</taxon>
        <taxon>Nocardiopsis</taxon>
    </lineage>
</organism>
<comment type="caution">
    <text evidence="7">The sequence shown here is derived from an EMBL/GenBank/DDBJ whole genome shotgun (WGS) entry which is preliminary data.</text>
</comment>
<evidence type="ECO:0000256" key="4">
    <source>
        <dbReference type="PROSITE-ProRule" id="PRU00335"/>
    </source>
</evidence>
<dbReference type="PROSITE" id="PS50977">
    <property type="entry name" value="HTH_TETR_2"/>
    <property type="match status" value="1"/>
</dbReference>
<dbReference type="PANTHER" id="PTHR30055:SF234">
    <property type="entry name" value="HTH-TYPE TRANSCRIPTIONAL REGULATOR BETI"/>
    <property type="match status" value="1"/>
</dbReference>
<evidence type="ECO:0000256" key="2">
    <source>
        <dbReference type="ARBA" id="ARBA00023125"/>
    </source>
</evidence>
<dbReference type="SUPFAM" id="SSF48498">
    <property type="entry name" value="Tetracyclin repressor-like, C-terminal domain"/>
    <property type="match status" value="1"/>
</dbReference>
<keyword evidence="1" id="KW-0805">Transcription regulation</keyword>
<dbReference type="InterPro" id="IPR036271">
    <property type="entry name" value="Tet_transcr_reg_TetR-rel_C_sf"/>
</dbReference>
<feature type="region of interest" description="Disordered" evidence="5">
    <location>
        <begin position="1"/>
        <end position="33"/>
    </location>
</feature>
<dbReference type="Gene3D" id="1.10.357.10">
    <property type="entry name" value="Tetracycline Repressor, domain 2"/>
    <property type="match status" value="1"/>
</dbReference>
<dbReference type="InterPro" id="IPR009057">
    <property type="entry name" value="Homeodomain-like_sf"/>
</dbReference>
<dbReference type="GO" id="GO:0000976">
    <property type="term" value="F:transcription cis-regulatory region binding"/>
    <property type="evidence" value="ECO:0007669"/>
    <property type="project" value="TreeGrafter"/>
</dbReference>
<feature type="domain" description="HTH tetR-type" evidence="6">
    <location>
        <begin position="32"/>
        <end position="92"/>
    </location>
</feature>
<evidence type="ECO:0000256" key="3">
    <source>
        <dbReference type="ARBA" id="ARBA00023163"/>
    </source>
</evidence>